<sequence length="123" mass="13268">MAKVTVMLALAAGPGFPEGSPEHRYEIELGLDPTGRPDAAAWAADPEPWRARRIRPGAEPLRGDVQHDPDHGWSIRFFEAAADSPDAPETRFDCGPDPVRPGEHVTVTEPDGTAFAYRVVGIG</sequence>
<reference evidence="2 3" key="1">
    <citation type="submission" date="2020-08" db="EMBL/GenBank/DDBJ databases">
        <title>Genomic Encyclopedia of Type Strains, Phase IV (KMG-IV): sequencing the most valuable type-strain genomes for metagenomic binning, comparative biology and taxonomic classification.</title>
        <authorList>
            <person name="Goeker M."/>
        </authorList>
    </citation>
    <scope>NUCLEOTIDE SEQUENCE [LARGE SCALE GENOMIC DNA]</scope>
    <source>
        <strain evidence="2 3">DSM 25895</strain>
    </source>
</reference>
<dbReference type="Proteomes" id="UP000562254">
    <property type="component" value="Unassembled WGS sequence"/>
</dbReference>
<gene>
    <name evidence="2" type="ORF">FHS88_000279</name>
</gene>
<evidence type="ECO:0000313" key="3">
    <source>
        <dbReference type="Proteomes" id="UP000562254"/>
    </source>
</evidence>
<feature type="region of interest" description="Disordered" evidence="1">
    <location>
        <begin position="84"/>
        <end position="107"/>
    </location>
</feature>
<dbReference type="EMBL" id="JACIJE010000001">
    <property type="protein sequence ID" value="MBB5688169.1"/>
    <property type="molecule type" value="Genomic_DNA"/>
</dbReference>
<proteinExistence type="predicted"/>
<name>A0A840XN65_9PROT</name>
<organism evidence="2 3">
    <name type="scientific">Neoroseomonas alkaliterrae</name>
    <dbReference type="NCBI Taxonomy" id="1452450"/>
    <lineage>
        <taxon>Bacteria</taxon>
        <taxon>Pseudomonadati</taxon>
        <taxon>Pseudomonadota</taxon>
        <taxon>Alphaproteobacteria</taxon>
        <taxon>Acetobacterales</taxon>
        <taxon>Acetobacteraceae</taxon>
        <taxon>Neoroseomonas</taxon>
    </lineage>
</organism>
<dbReference type="RefSeq" id="WP_184480555.1">
    <property type="nucleotide sequence ID" value="NZ_JAAEDJ010000047.1"/>
</dbReference>
<evidence type="ECO:0000313" key="2">
    <source>
        <dbReference type="EMBL" id="MBB5688169.1"/>
    </source>
</evidence>
<comment type="caution">
    <text evidence="2">The sequence shown here is derived from an EMBL/GenBank/DDBJ whole genome shotgun (WGS) entry which is preliminary data.</text>
</comment>
<protein>
    <submittedName>
        <fullName evidence="2">Uncharacterized protein</fullName>
    </submittedName>
</protein>
<accession>A0A840XN65</accession>
<dbReference type="AlphaFoldDB" id="A0A840XN65"/>
<evidence type="ECO:0000256" key="1">
    <source>
        <dbReference type="SAM" id="MobiDB-lite"/>
    </source>
</evidence>
<keyword evidence="3" id="KW-1185">Reference proteome</keyword>